<dbReference type="Pfam" id="PF00196">
    <property type="entry name" value="GerE"/>
    <property type="match status" value="1"/>
</dbReference>
<feature type="domain" description="HTH luxR-type" evidence="3">
    <location>
        <begin position="149"/>
        <end position="214"/>
    </location>
</feature>
<dbReference type="Gene3D" id="3.40.50.2300">
    <property type="match status" value="1"/>
</dbReference>
<dbReference type="SUPFAM" id="SSF52172">
    <property type="entry name" value="CheY-like"/>
    <property type="match status" value="1"/>
</dbReference>
<sequence length="269" mass="29567">MKIIIMGSDAERRAGLKTLLRRIARQAQFTEAKDWRQAASALKRTEASMIVIDWAETLRMSDLETLLDNAPGVPAATVVDRCGAAQVYMLMGAGAMGVIPRTLEPVLILRALEMVLIGGHYVPPDVIDLEPLRDLPLRRFQNNAALPRPTRIHSTLSPRQHQIMRCVHMGSTNKMIAKTLGISEGTVKIHLASIFQQLGATNRAAAVAIYNGVQNSHLEVLRSEAQRSIRPKPGESNVIPLRHRHIQYSPLTDDAAAPLPMAAEPEASF</sequence>
<keyword evidence="1" id="KW-0238">DNA-binding</keyword>
<dbReference type="CDD" id="cd06170">
    <property type="entry name" value="LuxR_C_like"/>
    <property type="match status" value="1"/>
</dbReference>
<dbReference type="InterPro" id="IPR010518">
    <property type="entry name" value="FleQ"/>
</dbReference>
<dbReference type="PROSITE" id="PS50043">
    <property type="entry name" value="HTH_LUXR_2"/>
    <property type="match status" value="1"/>
</dbReference>
<evidence type="ECO:0000313" key="5">
    <source>
        <dbReference type="EMBL" id="GGD66295.1"/>
    </source>
</evidence>
<evidence type="ECO:0000259" key="3">
    <source>
        <dbReference type="PROSITE" id="PS50043"/>
    </source>
</evidence>
<comment type="caution">
    <text evidence="6">The sequence shown here is derived from an EMBL/GenBank/DDBJ whole genome shotgun (WGS) entry which is preliminary data.</text>
</comment>
<dbReference type="PROSITE" id="PS50110">
    <property type="entry name" value="RESPONSE_REGULATORY"/>
    <property type="match status" value="1"/>
</dbReference>
<evidence type="ECO:0000256" key="1">
    <source>
        <dbReference type="ARBA" id="ARBA00023125"/>
    </source>
</evidence>
<dbReference type="STRING" id="1071679.BG57_00020"/>
<dbReference type="InterPro" id="IPR016032">
    <property type="entry name" value="Sig_transdc_resp-reg_C-effctor"/>
</dbReference>
<dbReference type="OrthoDB" id="3374006at2"/>
<reference evidence="8" key="3">
    <citation type="journal article" date="2019" name="Int. J. Syst. Evol. Microbiol.">
        <title>The Global Catalogue of Microorganisms (GCM) 10K type strain sequencing project: providing services to taxonomists for standard genome sequencing and annotation.</title>
        <authorList>
            <consortium name="The Broad Institute Genomics Platform"/>
            <consortium name="The Broad Institute Genome Sequencing Center for Infectious Disease"/>
            <person name="Wu L."/>
            <person name="Ma J."/>
        </authorList>
    </citation>
    <scope>NUCLEOTIDE SEQUENCE [LARGE SCALE GENOMIC DNA]</scope>
    <source>
        <strain evidence="8">CGMCC 1.11013</strain>
    </source>
</reference>
<evidence type="ECO:0000259" key="4">
    <source>
        <dbReference type="PROSITE" id="PS50110"/>
    </source>
</evidence>
<dbReference type="EMBL" id="BMEG01000003">
    <property type="protein sequence ID" value="GGD66295.1"/>
    <property type="molecule type" value="Genomic_DNA"/>
</dbReference>
<protein>
    <submittedName>
        <fullName evidence="5 6">Transcriptional regulator</fullName>
    </submittedName>
</protein>
<gene>
    <name evidence="6" type="ORF">BG57_00020</name>
    <name evidence="5" type="ORF">GCM10010985_20560</name>
</gene>
<evidence type="ECO:0000313" key="6">
    <source>
        <dbReference type="EMBL" id="KDR37054.1"/>
    </source>
</evidence>
<organism evidence="6 7">
    <name type="scientific">Caballeronia grimmiae</name>
    <dbReference type="NCBI Taxonomy" id="1071679"/>
    <lineage>
        <taxon>Bacteria</taxon>
        <taxon>Pseudomonadati</taxon>
        <taxon>Pseudomonadota</taxon>
        <taxon>Betaproteobacteria</taxon>
        <taxon>Burkholderiales</taxon>
        <taxon>Burkholderiaceae</taxon>
        <taxon>Caballeronia</taxon>
    </lineage>
</organism>
<evidence type="ECO:0000313" key="8">
    <source>
        <dbReference type="Proteomes" id="UP000597138"/>
    </source>
</evidence>
<keyword evidence="8" id="KW-1185">Reference proteome</keyword>
<reference evidence="5" key="1">
    <citation type="journal article" date="2014" name="Int. J. Syst. Evol. Microbiol.">
        <title>Complete genome of a new Firmicutes species belonging to the dominant human colonic microbiota ('Ruminococcus bicirculans') reveals two chromosomes and a selective capacity to utilize plant glucans.</title>
        <authorList>
            <consortium name="NISC Comparative Sequencing Program"/>
            <person name="Wegmann U."/>
            <person name="Louis P."/>
            <person name="Goesmann A."/>
            <person name="Henrissat B."/>
            <person name="Duncan S.H."/>
            <person name="Flint H.J."/>
        </authorList>
    </citation>
    <scope>NUCLEOTIDE SEQUENCE</scope>
    <source>
        <strain evidence="5">CGMCC 1.11013</strain>
    </source>
</reference>
<dbReference type="GO" id="GO:0006355">
    <property type="term" value="P:regulation of DNA-templated transcription"/>
    <property type="evidence" value="ECO:0007669"/>
    <property type="project" value="InterPro"/>
</dbReference>
<proteinExistence type="predicted"/>
<dbReference type="PANTHER" id="PTHR45566:SF1">
    <property type="entry name" value="HTH-TYPE TRANSCRIPTIONAL REGULATOR YHJB-RELATED"/>
    <property type="match status" value="1"/>
</dbReference>
<dbReference type="Pfam" id="PF06490">
    <property type="entry name" value="FleQ"/>
    <property type="match status" value="1"/>
</dbReference>
<evidence type="ECO:0000313" key="7">
    <source>
        <dbReference type="Proteomes" id="UP000027439"/>
    </source>
</evidence>
<dbReference type="InterPro" id="IPR000792">
    <property type="entry name" value="Tscrpt_reg_LuxR_C"/>
</dbReference>
<name>A0A069PB42_9BURK</name>
<dbReference type="InterPro" id="IPR051015">
    <property type="entry name" value="EvgA-like"/>
</dbReference>
<dbReference type="AlphaFoldDB" id="A0A069PB42"/>
<dbReference type="PRINTS" id="PR00038">
    <property type="entry name" value="HTHLUXR"/>
</dbReference>
<dbReference type="SMART" id="SM00421">
    <property type="entry name" value="HTH_LUXR"/>
    <property type="match status" value="1"/>
</dbReference>
<feature type="domain" description="Response regulatory" evidence="4">
    <location>
        <begin position="2"/>
        <end position="116"/>
    </location>
</feature>
<dbReference type="Proteomes" id="UP000027439">
    <property type="component" value="Unassembled WGS sequence"/>
</dbReference>
<reference evidence="6 7" key="2">
    <citation type="submission" date="2014-03" db="EMBL/GenBank/DDBJ databases">
        <title>Draft Genome Sequences of Four Burkholderia Strains.</title>
        <authorList>
            <person name="Liu X.Y."/>
            <person name="Li C.X."/>
            <person name="Xu J.H."/>
        </authorList>
    </citation>
    <scope>NUCLEOTIDE SEQUENCE [LARGE SCALE GENOMIC DNA]</scope>
    <source>
        <strain evidence="6 7">R27</strain>
    </source>
</reference>
<dbReference type="eggNOG" id="COG2197">
    <property type="taxonomic scope" value="Bacteria"/>
</dbReference>
<dbReference type="RefSeq" id="WP_035959354.1">
    <property type="nucleotide sequence ID" value="NZ_BMEG01000003.1"/>
</dbReference>
<dbReference type="InterPro" id="IPR011006">
    <property type="entry name" value="CheY-like_superfamily"/>
</dbReference>
<accession>A0A069PB42</accession>
<evidence type="ECO:0000256" key="2">
    <source>
        <dbReference type="PROSITE-ProRule" id="PRU00169"/>
    </source>
</evidence>
<feature type="modified residue" description="4-aspartylphosphate" evidence="2">
    <location>
        <position position="53"/>
    </location>
</feature>
<keyword evidence="2" id="KW-0597">Phosphoprotein</keyword>
<dbReference type="SUPFAM" id="SSF46894">
    <property type="entry name" value="C-terminal effector domain of the bipartite response regulators"/>
    <property type="match status" value="1"/>
</dbReference>
<reference evidence="5" key="4">
    <citation type="submission" date="2024-05" db="EMBL/GenBank/DDBJ databases">
        <authorList>
            <person name="Sun Q."/>
            <person name="Zhou Y."/>
        </authorList>
    </citation>
    <scope>NUCLEOTIDE SEQUENCE</scope>
    <source>
        <strain evidence="5">CGMCC 1.11013</strain>
    </source>
</reference>
<dbReference type="PANTHER" id="PTHR45566">
    <property type="entry name" value="HTH-TYPE TRANSCRIPTIONAL REGULATOR YHJB-RELATED"/>
    <property type="match status" value="1"/>
</dbReference>
<dbReference type="InterPro" id="IPR001789">
    <property type="entry name" value="Sig_transdc_resp-reg_receiver"/>
</dbReference>
<dbReference type="GO" id="GO:0000160">
    <property type="term" value="P:phosphorelay signal transduction system"/>
    <property type="evidence" value="ECO:0007669"/>
    <property type="project" value="InterPro"/>
</dbReference>
<dbReference type="EMBL" id="JFHE01000001">
    <property type="protein sequence ID" value="KDR37054.1"/>
    <property type="molecule type" value="Genomic_DNA"/>
</dbReference>
<dbReference type="GO" id="GO:0003677">
    <property type="term" value="F:DNA binding"/>
    <property type="evidence" value="ECO:0007669"/>
    <property type="project" value="UniProtKB-KW"/>
</dbReference>
<dbReference type="Proteomes" id="UP000597138">
    <property type="component" value="Unassembled WGS sequence"/>
</dbReference>